<feature type="compositionally biased region" description="Basic and acidic residues" evidence="1">
    <location>
        <begin position="56"/>
        <end position="69"/>
    </location>
</feature>
<proteinExistence type="predicted"/>
<evidence type="ECO:0000313" key="2">
    <source>
        <dbReference type="EMBL" id="MBA0700021.1"/>
    </source>
</evidence>
<dbReference type="EMBL" id="JABFAA010000013">
    <property type="protein sequence ID" value="MBA0700021.1"/>
    <property type="molecule type" value="Genomic_DNA"/>
</dbReference>
<name>A0A7J8YKD1_GOSAI</name>
<dbReference type="Proteomes" id="UP000593577">
    <property type="component" value="Unassembled WGS sequence"/>
</dbReference>
<evidence type="ECO:0000256" key="1">
    <source>
        <dbReference type="SAM" id="MobiDB-lite"/>
    </source>
</evidence>
<protein>
    <submittedName>
        <fullName evidence="2">Uncharacterized protein</fullName>
    </submittedName>
</protein>
<accession>A0A7J8YKD1</accession>
<dbReference type="AlphaFoldDB" id="A0A7J8YKD1"/>
<feature type="compositionally biased region" description="Basic and acidic residues" evidence="1">
    <location>
        <begin position="30"/>
        <end position="49"/>
    </location>
</feature>
<gene>
    <name evidence="2" type="ORF">Goari_001608</name>
</gene>
<comment type="caution">
    <text evidence="2">The sequence shown here is derived from an EMBL/GenBank/DDBJ whole genome shotgun (WGS) entry which is preliminary data.</text>
</comment>
<feature type="compositionally biased region" description="Polar residues" evidence="1">
    <location>
        <begin position="164"/>
        <end position="175"/>
    </location>
</feature>
<dbReference type="PANTHER" id="PTHR31365">
    <property type="entry name" value="EXPRESSED PROTEIN"/>
    <property type="match status" value="1"/>
</dbReference>
<feature type="compositionally biased region" description="Basic and acidic residues" evidence="1">
    <location>
        <begin position="126"/>
        <end position="140"/>
    </location>
</feature>
<reference evidence="2 3" key="1">
    <citation type="journal article" date="2019" name="Genome Biol. Evol.">
        <title>Insights into the evolution of the New World diploid cottons (Gossypium, subgenus Houzingenia) based on genome sequencing.</title>
        <authorList>
            <person name="Grover C.E."/>
            <person name="Arick M.A. 2nd"/>
            <person name="Thrash A."/>
            <person name="Conover J.L."/>
            <person name="Sanders W.S."/>
            <person name="Peterson D.G."/>
            <person name="Frelichowski J.E."/>
            <person name="Scheffler J.A."/>
            <person name="Scheffler B.E."/>
            <person name="Wendel J.F."/>
        </authorList>
    </citation>
    <scope>NUCLEOTIDE SEQUENCE [LARGE SCALE GENOMIC DNA]</scope>
    <source>
        <strain evidence="2">185</strain>
        <tissue evidence="2">Leaf</tissue>
    </source>
</reference>
<feature type="compositionally biased region" description="Acidic residues" evidence="1">
    <location>
        <begin position="14"/>
        <end position="29"/>
    </location>
</feature>
<organism evidence="2 3">
    <name type="scientific">Gossypium aridum</name>
    <name type="common">American cotton</name>
    <name type="synonym">Erioxylum aridum</name>
    <dbReference type="NCBI Taxonomy" id="34290"/>
    <lineage>
        <taxon>Eukaryota</taxon>
        <taxon>Viridiplantae</taxon>
        <taxon>Streptophyta</taxon>
        <taxon>Embryophyta</taxon>
        <taxon>Tracheophyta</taxon>
        <taxon>Spermatophyta</taxon>
        <taxon>Magnoliopsida</taxon>
        <taxon>eudicotyledons</taxon>
        <taxon>Gunneridae</taxon>
        <taxon>Pentapetalae</taxon>
        <taxon>rosids</taxon>
        <taxon>malvids</taxon>
        <taxon>Malvales</taxon>
        <taxon>Malvaceae</taxon>
        <taxon>Malvoideae</taxon>
        <taxon>Gossypium</taxon>
    </lineage>
</organism>
<feature type="region of interest" description="Disordered" evidence="1">
    <location>
        <begin position="228"/>
        <end position="248"/>
    </location>
</feature>
<dbReference type="PANTHER" id="PTHR31365:SF15">
    <property type="entry name" value="EXPRESSED PROTEIN"/>
    <property type="match status" value="1"/>
</dbReference>
<feature type="region of interest" description="Disordered" evidence="1">
    <location>
        <begin position="14"/>
        <end position="69"/>
    </location>
</feature>
<evidence type="ECO:0000313" key="3">
    <source>
        <dbReference type="Proteomes" id="UP000593577"/>
    </source>
</evidence>
<keyword evidence="3" id="KW-1185">Reference proteome</keyword>
<feature type="region of interest" description="Disordered" evidence="1">
    <location>
        <begin position="123"/>
        <end position="194"/>
    </location>
</feature>
<sequence>MYQFYLILNLQESESEEDILEGGDDDIEEDHDHEPESQVHPEPVLEKAPEVPPPPKEPERQLSKKERKKKELAELEALLADFGVTQKESNGQDESHVFPIFSGKLGLFVIYSHFRASLSFISADAVQEKKDREGEKKENPVGESKSAKKKKKKDKTKEGKESQDQPTCADATTNGPDEVAGTEQTEEDASAVDVKERLKKVASMKKKKSSKEMDAAAKVAAQEAAARSARLAAAKKKEKNHYNQQPVR</sequence>